<evidence type="ECO:0000259" key="6">
    <source>
        <dbReference type="Pfam" id="PF08100"/>
    </source>
</evidence>
<keyword evidence="3" id="KW-0949">S-adenosyl-L-methionine</keyword>
<dbReference type="Proteomes" id="UP001558713">
    <property type="component" value="Unassembled WGS sequence"/>
</dbReference>
<dbReference type="Gene3D" id="3.40.50.150">
    <property type="entry name" value="Vaccinia Virus protein VP39"/>
    <property type="match status" value="1"/>
</dbReference>
<evidence type="ECO:0000313" key="7">
    <source>
        <dbReference type="EMBL" id="KAL1189995.1"/>
    </source>
</evidence>
<dbReference type="PANTHER" id="PTHR11746">
    <property type="entry name" value="O-METHYLTRANSFERASE"/>
    <property type="match status" value="1"/>
</dbReference>
<feature type="active site" description="Proton acceptor" evidence="4">
    <location>
        <position position="275"/>
    </location>
</feature>
<sequence length="370" mass="40606">MGHLVPQIPQTGDDDDDTELGLAAVRLANCAAYPMVFKAAVELGVIDILYAATRADVTGSGSFLTPSEITTRLPTKPSNPEAPALLDRMLLLLASYSMVKCQVVEGKRVFKAEPICRYFLKDNVDQELGTLASQLVVTLDTVFLNTWAQLKDVVLEGGVAFGRANGGLKLFDYISKDERLSKLFNRTGFSVGVLKKFLQVYRGFEEVNVLVDVGGGVGDTVGFLTSKYPNIKGINFDLTCALTQAPSYANVEHVAGDMFVDVPKGDAIILKRILHDWTDEDCEKILKNCWKSLPENGKVIIMEVVTPDEAEIGDVQSNIAFDMDLLMLTQLSGGKERSRAEYEAMAANAGFAHCNFVCRAYHLWVIEFSK</sequence>
<dbReference type="SUPFAM" id="SSF53335">
    <property type="entry name" value="S-adenosyl-L-methionine-dependent methyltransferases"/>
    <property type="match status" value="1"/>
</dbReference>
<dbReference type="EMBL" id="JBANAX010000882">
    <property type="protein sequence ID" value="KAL1189995.1"/>
    <property type="molecule type" value="Genomic_DNA"/>
</dbReference>
<accession>A0ABD0Z5L5</accession>
<protein>
    <submittedName>
        <fullName evidence="7">Indole glucosinolate O-methyltransferase 5</fullName>
    </submittedName>
</protein>
<dbReference type="PIRSF" id="PIRSF005739">
    <property type="entry name" value="O-mtase"/>
    <property type="match status" value="1"/>
</dbReference>
<keyword evidence="1" id="KW-0489">Methyltransferase</keyword>
<keyword evidence="8" id="KW-1185">Reference proteome</keyword>
<evidence type="ECO:0000313" key="8">
    <source>
        <dbReference type="Proteomes" id="UP001558713"/>
    </source>
</evidence>
<feature type="domain" description="O-methyltransferase dimerisation" evidence="6">
    <location>
        <begin position="26"/>
        <end position="122"/>
    </location>
</feature>
<reference evidence="7 8" key="1">
    <citation type="submission" date="2024-04" db="EMBL/GenBank/DDBJ databases">
        <title>Genome assembly C_amara_ONT_v2.</title>
        <authorList>
            <person name="Yant L."/>
            <person name="Moore C."/>
            <person name="Slenker M."/>
        </authorList>
    </citation>
    <scope>NUCLEOTIDE SEQUENCE [LARGE SCALE GENOMIC DNA]</scope>
    <source>
        <tissue evidence="7">Leaf</tissue>
    </source>
</reference>
<dbReference type="InterPro" id="IPR012967">
    <property type="entry name" value="COMT_dimerisation"/>
</dbReference>
<dbReference type="FunFam" id="1.10.10.10:FF:000357">
    <property type="entry name" value="Caffeic acid 3-O-methyltransferase"/>
    <property type="match status" value="1"/>
</dbReference>
<dbReference type="PROSITE" id="PS51683">
    <property type="entry name" value="SAM_OMT_II"/>
    <property type="match status" value="1"/>
</dbReference>
<comment type="caution">
    <text evidence="7">The sequence shown here is derived from an EMBL/GenBank/DDBJ whole genome shotgun (WGS) entry which is preliminary data.</text>
</comment>
<dbReference type="Pfam" id="PF08100">
    <property type="entry name" value="Dimerisation"/>
    <property type="match status" value="1"/>
</dbReference>
<dbReference type="Gene3D" id="1.10.10.10">
    <property type="entry name" value="Winged helix-like DNA-binding domain superfamily/Winged helix DNA-binding domain"/>
    <property type="match status" value="1"/>
</dbReference>
<evidence type="ECO:0000256" key="1">
    <source>
        <dbReference type="ARBA" id="ARBA00022603"/>
    </source>
</evidence>
<dbReference type="InterPro" id="IPR036388">
    <property type="entry name" value="WH-like_DNA-bd_sf"/>
</dbReference>
<feature type="domain" description="O-methyltransferase C-terminal" evidence="5">
    <location>
        <begin position="147"/>
        <end position="352"/>
    </location>
</feature>
<name>A0ABD0Z5L5_CARAN</name>
<dbReference type="InterPro" id="IPR001077">
    <property type="entry name" value="COMT_C"/>
</dbReference>
<evidence type="ECO:0000256" key="4">
    <source>
        <dbReference type="PIRSR" id="PIRSR005739-1"/>
    </source>
</evidence>
<dbReference type="InterPro" id="IPR036390">
    <property type="entry name" value="WH_DNA-bd_sf"/>
</dbReference>
<dbReference type="GO" id="GO:0008168">
    <property type="term" value="F:methyltransferase activity"/>
    <property type="evidence" value="ECO:0007669"/>
    <property type="project" value="UniProtKB-KW"/>
</dbReference>
<dbReference type="Pfam" id="PF00891">
    <property type="entry name" value="Methyltransf_2"/>
    <property type="match status" value="1"/>
</dbReference>
<dbReference type="GO" id="GO:0032259">
    <property type="term" value="P:methylation"/>
    <property type="evidence" value="ECO:0007669"/>
    <property type="project" value="UniProtKB-KW"/>
</dbReference>
<evidence type="ECO:0000256" key="2">
    <source>
        <dbReference type="ARBA" id="ARBA00022679"/>
    </source>
</evidence>
<dbReference type="AlphaFoldDB" id="A0ABD0Z5L5"/>
<dbReference type="InterPro" id="IPR029063">
    <property type="entry name" value="SAM-dependent_MTases_sf"/>
</dbReference>
<organism evidence="7 8">
    <name type="scientific">Cardamine amara subsp. amara</name>
    <dbReference type="NCBI Taxonomy" id="228776"/>
    <lineage>
        <taxon>Eukaryota</taxon>
        <taxon>Viridiplantae</taxon>
        <taxon>Streptophyta</taxon>
        <taxon>Embryophyta</taxon>
        <taxon>Tracheophyta</taxon>
        <taxon>Spermatophyta</taxon>
        <taxon>Magnoliopsida</taxon>
        <taxon>eudicotyledons</taxon>
        <taxon>Gunneridae</taxon>
        <taxon>Pentapetalae</taxon>
        <taxon>rosids</taxon>
        <taxon>malvids</taxon>
        <taxon>Brassicales</taxon>
        <taxon>Brassicaceae</taxon>
        <taxon>Cardamineae</taxon>
        <taxon>Cardamine</taxon>
    </lineage>
</organism>
<gene>
    <name evidence="7" type="ORF">V5N11_033304</name>
</gene>
<evidence type="ECO:0000259" key="5">
    <source>
        <dbReference type="Pfam" id="PF00891"/>
    </source>
</evidence>
<evidence type="ECO:0000256" key="3">
    <source>
        <dbReference type="ARBA" id="ARBA00022691"/>
    </source>
</evidence>
<dbReference type="InterPro" id="IPR016461">
    <property type="entry name" value="COMT-like"/>
</dbReference>
<dbReference type="SUPFAM" id="SSF46785">
    <property type="entry name" value="Winged helix' DNA-binding domain"/>
    <property type="match status" value="1"/>
</dbReference>
<keyword evidence="2" id="KW-0808">Transferase</keyword>
<proteinExistence type="predicted"/>